<dbReference type="SUPFAM" id="SSF57850">
    <property type="entry name" value="RING/U-box"/>
    <property type="match status" value="1"/>
</dbReference>
<keyword evidence="1" id="KW-0479">Metal-binding</keyword>
<protein>
    <recommendedName>
        <fullName evidence="7">RING-type domain-containing protein</fullName>
    </recommendedName>
</protein>
<gene>
    <name evidence="6" type="ORF">Cvel_20151</name>
</gene>
<feature type="transmembrane region" description="Helical" evidence="5">
    <location>
        <begin position="203"/>
        <end position="223"/>
    </location>
</feature>
<dbReference type="GO" id="GO:0061630">
    <property type="term" value="F:ubiquitin protein ligase activity"/>
    <property type="evidence" value="ECO:0007669"/>
    <property type="project" value="UniProtKB-EC"/>
</dbReference>
<dbReference type="AlphaFoldDB" id="A0A0G4G3T9"/>
<feature type="compositionally biased region" description="Low complexity" evidence="4">
    <location>
        <begin position="743"/>
        <end position="753"/>
    </location>
</feature>
<dbReference type="InterPro" id="IPR013083">
    <property type="entry name" value="Znf_RING/FYVE/PHD"/>
</dbReference>
<dbReference type="PANTHER" id="PTHR22763:SF184">
    <property type="entry name" value="E3 UBIQUITIN-PROTEIN LIGASE SYNOVIOLIN"/>
    <property type="match status" value="1"/>
</dbReference>
<evidence type="ECO:0008006" key="7">
    <source>
        <dbReference type="Google" id="ProtNLM"/>
    </source>
</evidence>
<organism evidence="6">
    <name type="scientific">Chromera velia CCMP2878</name>
    <dbReference type="NCBI Taxonomy" id="1169474"/>
    <lineage>
        <taxon>Eukaryota</taxon>
        <taxon>Sar</taxon>
        <taxon>Alveolata</taxon>
        <taxon>Colpodellida</taxon>
        <taxon>Chromeraceae</taxon>
        <taxon>Chromera</taxon>
    </lineage>
</organism>
<feature type="compositionally biased region" description="Basic and acidic residues" evidence="4">
    <location>
        <begin position="594"/>
        <end position="623"/>
    </location>
</feature>
<feature type="compositionally biased region" description="Basic and acidic residues" evidence="4">
    <location>
        <begin position="426"/>
        <end position="435"/>
    </location>
</feature>
<proteinExistence type="predicted"/>
<dbReference type="PANTHER" id="PTHR22763">
    <property type="entry name" value="RING ZINC FINGER PROTEIN"/>
    <property type="match status" value="1"/>
</dbReference>
<accession>A0A0G4G3T9</accession>
<evidence type="ECO:0000313" key="6">
    <source>
        <dbReference type="EMBL" id="CEM23002.1"/>
    </source>
</evidence>
<dbReference type="VEuPathDB" id="CryptoDB:Cvel_20151"/>
<evidence type="ECO:0000256" key="1">
    <source>
        <dbReference type="ARBA" id="ARBA00022723"/>
    </source>
</evidence>
<dbReference type="GO" id="GO:0043161">
    <property type="term" value="P:proteasome-mediated ubiquitin-dependent protein catabolic process"/>
    <property type="evidence" value="ECO:0007669"/>
    <property type="project" value="TreeGrafter"/>
</dbReference>
<feature type="transmembrane region" description="Helical" evidence="5">
    <location>
        <begin position="102"/>
        <end position="122"/>
    </location>
</feature>
<feature type="compositionally biased region" description="Gly residues" evidence="4">
    <location>
        <begin position="514"/>
        <end position="525"/>
    </location>
</feature>
<feature type="compositionally biased region" description="Low complexity" evidence="4">
    <location>
        <begin position="578"/>
        <end position="587"/>
    </location>
</feature>
<name>A0A0G4G3T9_9ALVE</name>
<feature type="transmembrane region" description="Helical" evidence="5">
    <location>
        <begin position="43"/>
        <end position="64"/>
    </location>
</feature>
<feature type="compositionally biased region" description="Basic and acidic residues" evidence="4">
    <location>
        <begin position="463"/>
        <end position="477"/>
    </location>
</feature>
<dbReference type="Gene3D" id="3.30.40.10">
    <property type="entry name" value="Zinc/RING finger domain, C3HC4 (zinc finger)"/>
    <property type="match status" value="1"/>
</dbReference>
<feature type="transmembrane region" description="Helical" evidence="5">
    <location>
        <begin position="76"/>
        <end position="96"/>
    </location>
</feature>
<feature type="region of interest" description="Disordered" evidence="4">
    <location>
        <begin position="681"/>
        <end position="753"/>
    </location>
</feature>
<evidence type="ECO:0000256" key="3">
    <source>
        <dbReference type="ARBA" id="ARBA00022833"/>
    </source>
</evidence>
<evidence type="ECO:0000256" key="4">
    <source>
        <dbReference type="SAM" id="MobiDB-lite"/>
    </source>
</evidence>
<dbReference type="GO" id="GO:0012505">
    <property type="term" value="C:endomembrane system"/>
    <property type="evidence" value="ECO:0007669"/>
    <property type="project" value="UniProtKB-SubCell"/>
</dbReference>
<evidence type="ECO:0000256" key="5">
    <source>
        <dbReference type="SAM" id="Phobius"/>
    </source>
</evidence>
<feature type="compositionally biased region" description="Gly residues" evidence="4">
    <location>
        <begin position="437"/>
        <end position="447"/>
    </location>
</feature>
<keyword evidence="3" id="KW-0862">Zinc</keyword>
<sequence length="771" mass="82742">MTFFSFLPFLWIGLYCRYALVSTQLEEGGGVLSGLVSSPFNLLATFVCFAPALVVMPLSFLEGFTGLSRSFESRKLVERVLLFLIWRLLLVHLLGPLHTDDLLAWALWWSVPLSMILSLGFLKDRVNRPTSRSLANGGSGMVRVCVCDLGTHLSRRWIRVQRFVGIRGQQDGNQGAADRERETPLPSLWTTFNRLSASLTSECLVWTLPFWILWVVVVAPLGIEVERSVPSRAFKFVIRREVLIVLLDLLEVTTKGIFAFSGVLKPGAKEEALLYVESVSGLGFCVLTGIQDILLLADMPRLFGVVVLAIEGRLLLLVWKGVNHVLSIRSHRRAKEYLETRLPKAPLHVLSEQPLCVICREEMGVFSAASEGDSSSSSSTAATTSSVGQPLLLRCNHAFHSHCIRSWVNTVVGGGGGGTRIPGRGGEGEGEREGVRVGTGGGGGGGSSTAPCSSRSFRLGALEGERRERERGREGRRTLLRSLQSSPRLPNQGSDVPSAVPRLSFARSSRHLAEGGGGGMQGQGGSPLPLSGDSSKFSSSASSSSSRPFFPSPTALAKEKGPVEKEGEREVERESVRKSGSGSSRGSILFDFGVRGRELGEGEAGSEGKDEKIVSQEKTKESGGDLTSASDAKESWEVREERLREALARERERVFGPSDPFGSAVFSSNYGQRAFLEDRPLLSPFPLPHAQGGGGNSSSSSSSSSSSDVGGGGKHTGGLTRNGDIHGKRGIRLSDIQQALHTSKSGNKGAAAAHKGSAAASSLLFLFQVRP</sequence>
<feature type="compositionally biased region" description="Gly residues" evidence="4">
    <location>
        <begin position="414"/>
        <end position="425"/>
    </location>
</feature>
<feature type="compositionally biased region" description="Basic and acidic residues" evidence="4">
    <location>
        <begin position="557"/>
        <end position="577"/>
    </location>
</feature>
<reference evidence="6" key="1">
    <citation type="submission" date="2014-11" db="EMBL/GenBank/DDBJ databases">
        <authorList>
            <person name="Otto D Thomas"/>
            <person name="Naeem Raeece"/>
        </authorList>
    </citation>
    <scope>NUCLEOTIDE SEQUENCE</scope>
</reference>
<feature type="compositionally biased region" description="Low complexity" evidence="4">
    <location>
        <begin position="480"/>
        <end position="489"/>
    </location>
</feature>
<keyword evidence="5" id="KW-1133">Transmembrane helix</keyword>
<feature type="compositionally biased region" description="Low complexity" evidence="4">
    <location>
        <begin position="697"/>
        <end position="708"/>
    </location>
</feature>
<feature type="compositionally biased region" description="Low complexity" evidence="4">
    <location>
        <begin position="526"/>
        <end position="553"/>
    </location>
</feature>
<keyword evidence="5" id="KW-0812">Transmembrane</keyword>
<evidence type="ECO:0000256" key="2">
    <source>
        <dbReference type="ARBA" id="ARBA00022771"/>
    </source>
</evidence>
<keyword evidence="2" id="KW-0863">Zinc-finger</keyword>
<dbReference type="EMBL" id="CDMZ01000870">
    <property type="protein sequence ID" value="CEM23002.1"/>
    <property type="molecule type" value="Genomic_DNA"/>
</dbReference>
<keyword evidence="5" id="KW-0472">Membrane</keyword>
<dbReference type="GO" id="GO:0008270">
    <property type="term" value="F:zinc ion binding"/>
    <property type="evidence" value="ECO:0007669"/>
    <property type="project" value="UniProtKB-KW"/>
</dbReference>
<dbReference type="GO" id="GO:0036503">
    <property type="term" value="P:ERAD pathway"/>
    <property type="evidence" value="ECO:0007669"/>
    <property type="project" value="TreeGrafter"/>
</dbReference>
<dbReference type="InterPro" id="IPR050731">
    <property type="entry name" value="HRD1_E3_ubiq-ligases"/>
</dbReference>
<feature type="compositionally biased region" description="Basic and acidic residues" evidence="4">
    <location>
        <begin position="631"/>
        <end position="640"/>
    </location>
</feature>
<feature type="region of interest" description="Disordered" evidence="4">
    <location>
        <begin position="414"/>
        <end position="640"/>
    </location>
</feature>